<organism evidence="1 2">
    <name type="scientific">Dreissena polymorpha</name>
    <name type="common">Zebra mussel</name>
    <name type="synonym">Mytilus polymorpha</name>
    <dbReference type="NCBI Taxonomy" id="45954"/>
    <lineage>
        <taxon>Eukaryota</taxon>
        <taxon>Metazoa</taxon>
        <taxon>Spiralia</taxon>
        <taxon>Lophotrochozoa</taxon>
        <taxon>Mollusca</taxon>
        <taxon>Bivalvia</taxon>
        <taxon>Autobranchia</taxon>
        <taxon>Heteroconchia</taxon>
        <taxon>Euheterodonta</taxon>
        <taxon>Imparidentia</taxon>
        <taxon>Neoheterodontei</taxon>
        <taxon>Myida</taxon>
        <taxon>Dreissenoidea</taxon>
        <taxon>Dreissenidae</taxon>
        <taxon>Dreissena</taxon>
    </lineage>
</organism>
<reference evidence="1" key="2">
    <citation type="submission" date="2020-11" db="EMBL/GenBank/DDBJ databases">
        <authorList>
            <person name="McCartney M.A."/>
            <person name="Auch B."/>
            <person name="Kono T."/>
            <person name="Mallez S."/>
            <person name="Becker A."/>
            <person name="Gohl D.M."/>
            <person name="Silverstein K.A.T."/>
            <person name="Koren S."/>
            <person name="Bechman K.B."/>
            <person name="Herman A."/>
            <person name="Abrahante J.E."/>
            <person name="Garbe J."/>
        </authorList>
    </citation>
    <scope>NUCLEOTIDE SEQUENCE</scope>
    <source>
        <strain evidence="1">Duluth1</strain>
        <tissue evidence="1">Whole animal</tissue>
    </source>
</reference>
<dbReference type="EMBL" id="JAIWYP010000008">
    <property type="protein sequence ID" value="KAH3782897.1"/>
    <property type="molecule type" value="Genomic_DNA"/>
</dbReference>
<gene>
    <name evidence="1" type="ORF">DPMN_160820</name>
</gene>
<proteinExistence type="predicted"/>
<comment type="caution">
    <text evidence="1">The sequence shown here is derived from an EMBL/GenBank/DDBJ whole genome shotgun (WGS) entry which is preliminary data.</text>
</comment>
<keyword evidence="2" id="KW-1185">Reference proteome</keyword>
<dbReference type="Proteomes" id="UP000828390">
    <property type="component" value="Unassembled WGS sequence"/>
</dbReference>
<accession>A0A9D4ERZ3</accession>
<name>A0A9D4ERZ3_DREPO</name>
<evidence type="ECO:0000313" key="2">
    <source>
        <dbReference type="Proteomes" id="UP000828390"/>
    </source>
</evidence>
<dbReference type="AlphaFoldDB" id="A0A9D4ERZ3"/>
<sequence length="61" mass="7115">MEGKKQISDRTSSQNDKDCIDRCAEIIQTQLKNCDFELNDKFCDAVDLKESWADTKIRNRC</sequence>
<protein>
    <submittedName>
        <fullName evidence="1">Uncharacterized protein</fullName>
    </submittedName>
</protein>
<evidence type="ECO:0000313" key="1">
    <source>
        <dbReference type="EMBL" id="KAH3782897.1"/>
    </source>
</evidence>
<reference evidence="1" key="1">
    <citation type="journal article" date="2019" name="bioRxiv">
        <title>The Genome of the Zebra Mussel, Dreissena polymorpha: A Resource for Invasive Species Research.</title>
        <authorList>
            <person name="McCartney M.A."/>
            <person name="Auch B."/>
            <person name="Kono T."/>
            <person name="Mallez S."/>
            <person name="Zhang Y."/>
            <person name="Obille A."/>
            <person name="Becker A."/>
            <person name="Abrahante J.E."/>
            <person name="Garbe J."/>
            <person name="Badalamenti J.P."/>
            <person name="Herman A."/>
            <person name="Mangelson H."/>
            <person name="Liachko I."/>
            <person name="Sullivan S."/>
            <person name="Sone E.D."/>
            <person name="Koren S."/>
            <person name="Silverstein K.A.T."/>
            <person name="Beckman K.B."/>
            <person name="Gohl D.M."/>
        </authorList>
    </citation>
    <scope>NUCLEOTIDE SEQUENCE</scope>
    <source>
        <strain evidence="1">Duluth1</strain>
        <tissue evidence="1">Whole animal</tissue>
    </source>
</reference>